<evidence type="ECO:0000313" key="2">
    <source>
        <dbReference type="EMBL" id="CAF0852991.1"/>
    </source>
</evidence>
<evidence type="ECO:0000313" key="3">
    <source>
        <dbReference type="Proteomes" id="UP000663882"/>
    </source>
</evidence>
<dbReference type="Proteomes" id="UP000663882">
    <property type="component" value="Unassembled WGS sequence"/>
</dbReference>
<protein>
    <submittedName>
        <fullName evidence="2">Uncharacterized protein</fullName>
    </submittedName>
</protein>
<organism evidence="2 3">
    <name type="scientific">Rotaria sordida</name>
    <dbReference type="NCBI Taxonomy" id="392033"/>
    <lineage>
        <taxon>Eukaryota</taxon>
        <taxon>Metazoa</taxon>
        <taxon>Spiralia</taxon>
        <taxon>Gnathifera</taxon>
        <taxon>Rotifera</taxon>
        <taxon>Eurotatoria</taxon>
        <taxon>Bdelloidea</taxon>
        <taxon>Philodinida</taxon>
        <taxon>Philodinidae</taxon>
        <taxon>Rotaria</taxon>
    </lineage>
</organism>
<reference evidence="2" key="1">
    <citation type="submission" date="2021-02" db="EMBL/GenBank/DDBJ databases">
        <authorList>
            <person name="Nowell W R."/>
        </authorList>
    </citation>
    <scope>NUCLEOTIDE SEQUENCE</scope>
</reference>
<accession>A0A813WLM1</accession>
<name>A0A813WLM1_9BILA</name>
<keyword evidence="1" id="KW-0732">Signal</keyword>
<gene>
    <name evidence="2" type="ORF">RFH988_LOCUS6559</name>
</gene>
<dbReference type="OrthoDB" id="10125548at2759"/>
<proteinExistence type="predicted"/>
<sequence>MFSSLSLTFLFIAVFIGTVTYAAPVSNDACQAEFFDWDTSESKLASCNSGSIFWNYPMNTLIVTIETPSTQKRQHFSIRLDNEQMKLIISRVCQVSPQGSTELRPIGNIIIAKSDSNYRVVLKFEAPSELKFYGVSVRHQLDSLEAQQCQNASPYTQCSLNPFCGCLQLTTNSSLSICASLRLACSSLIACTNNNQMCYQPNYVCVKHGKCHKSPLCYPLNLASQMICPSIRTTTCDN</sequence>
<feature type="signal peptide" evidence="1">
    <location>
        <begin position="1"/>
        <end position="22"/>
    </location>
</feature>
<comment type="caution">
    <text evidence="2">The sequence shown here is derived from an EMBL/GenBank/DDBJ whole genome shotgun (WGS) entry which is preliminary data.</text>
</comment>
<dbReference type="EMBL" id="CAJNOO010000198">
    <property type="protein sequence ID" value="CAF0852991.1"/>
    <property type="molecule type" value="Genomic_DNA"/>
</dbReference>
<feature type="chain" id="PRO_5032878192" evidence="1">
    <location>
        <begin position="23"/>
        <end position="238"/>
    </location>
</feature>
<evidence type="ECO:0000256" key="1">
    <source>
        <dbReference type="SAM" id="SignalP"/>
    </source>
</evidence>
<dbReference type="AlphaFoldDB" id="A0A813WLM1"/>